<evidence type="ECO:0000256" key="1">
    <source>
        <dbReference type="SAM" id="Phobius"/>
    </source>
</evidence>
<evidence type="ECO:0000313" key="2">
    <source>
        <dbReference type="EMBL" id="MDV6229369.1"/>
    </source>
</evidence>
<dbReference type="RefSeq" id="WP_317547213.1">
    <property type="nucleotide sequence ID" value="NZ_JAWLKE010000001.1"/>
</dbReference>
<organism evidence="2 3">
    <name type="scientific">Rhodococcus cercidiphylli</name>
    <dbReference type="NCBI Taxonomy" id="489916"/>
    <lineage>
        <taxon>Bacteria</taxon>
        <taxon>Bacillati</taxon>
        <taxon>Actinomycetota</taxon>
        <taxon>Actinomycetes</taxon>
        <taxon>Mycobacteriales</taxon>
        <taxon>Nocardiaceae</taxon>
        <taxon>Rhodococcus</taxon>
    </lineage>
</organism>
<gene>
    <name evidence="2" type="ORF">R3P95_02325</name>
</gene>
<proteinExistence type="predicted"/>
<keyword evidence="1" id="KW-0472">Membrane</keyword>
<name>A0ABU4AT28_9NOCA</name>
<dbReference type="Proteomes" id="UP001185899">
    <property type="component" value="Unassembled WGS sequence"/>
</dbReference>
<keyword evidence="3" id="KW-1185">Reference proteome</keyword>
<sequence length="137" mass="14688">MTIITDRPTAAGVRARSTVVERRRRARPVLRSPLGMHGVTTVPRTQSAPCVPVLDPSWTDVTDREEADREFDATSAHFASQPVRLRSLVLWMLAVVVVAGGLIGIANLRAVAPDAGVQPAGVVEVHDGALVEYTTGR</sequence>
<keyword evidence="1" id="KW-0812">Transmembrane</keyword>
<keyword evidence="1" id="KW-1133">Transmembrane helix</keyword>
<dbReference type="EMBL" id="JAWLKE010000001">
    <property type="protein sequence ID" value="MDV6229369.1"/>
    <property type="molecule type" value="Genomic_DNA"/>
</dbReference>
<feature type="transmembrane region" description="Helical" evidence="1">
    <location>
        <begin position="88"/>
        <end position="108"/>
    </location>
</feature>
<reference evidence="2 3" key="1">
    <citation type="submission" date="2023-10" db="EMBL/GenBank/DDBJ databases">
        <title>Development of a sustainable strategy for remediation of hydrocarbon-contaminated territories based on the waste exchange concept.</title>
        <authorList>
            <person name="Krivoruchko A."/>
        </authorList>
    </citation>
    <scope>NUCLEOTIDE SEQUENCE [LARGE SCALE GENOMIC DNA]</scope>
    <source>
        <strain evidence="2 3">IEGM 1322</strain>
    </source>
</reference>
<comment type="caution">
    <text evidence="2">The sequence shown here is derived from an EMBL/GenBank/DDBJ whole genome shotgun (WGS) entry which is preliminary data.</text>
</comment>
<evidence type="ECO:0000313" key="3">
    <source>
        <dbReference type="Proteomes" id="UP001185899"/>
    </source>
</evidence>
<protein>
    <submittedName>
        <fullName evidence="2">Uncharacterized protein</fullName>
    </submittedName>
</protein>
<accession>A0ABU4AT28</accession>